<gene>
    <name evidence="1" type="ORF">KC729_02035</name>
</gene>
<evidence type="ECO:0000313" key="1">
    <source>
        <dbReference type="EMBL" id="MCA9726431.1"/>
    </source>
</evidence>
<proteinExistence type="predicted"/>
<accession>A0A956RMH0</accession>
<dbReference type="Gene3D" id="3.40.50.300">
    <property type="entry name" value="P-loop containing nucleotide triphosphate hydrolases"/>
    <property type="match status" value="1"/>
</dbReference>
<dbReference type="AlphaFoldDB" id="A0A956RMH0"/>
<dbReference type="Proteomes" id="UP000697710">
    <property type="component" value="Unassembled WGS sequence"/>
</dbReference>
<organism evidence="1 2">
    <name type="scientific">Eiseniibacteriota bacterium</name>
    <dbReference type="NCBI Taxonomy" id="2212470"/>
    <lineage>
        <taxon>Bacteria</taxon>
        <taxon>Candidatus Eiseniibacteriota</taxon>
    </lineage>
</organism>
<reference evidence="1" key="2">
    <citation type="journal article" date="2021" name="Microbiome">
        <title>Successional dynamics and alternative stable states in a saline activated sludge microbial community over 9 years.</title>
        <authorList>
            <person name="Wang Y."/>
            <person name="Ye J."/>
            <person name="Ju F."/>
            <person name="Liu L."/>
            <person name="Boyd J.A."/>
            <person name="Deng Y."/>
            <person name="Parks D.H."/>
            <person name="Jiang X."/>
            <person name="Yin X."/>
            <person name="Woodcroft B.J."/>
            <person name="Tyson G.W."/>
            <person name="Hugenholtz P."/>
            <person name="Polz M.F."/>
            <person name="Zhang T."/>
        </authorList>
    </citation>
    <scope>NUCLEOTIDE SEQUENCE</scope>
    <source>
        <strain evidence="1">HKST-UBA01</strain>
    </source>
</reference>
<comment type="caution">
    <text evidence="1">The sequence shown here is derived from an EMBL/GenBank/DDBJ whole genome shotgun (WGS) entry which is preliminary data.</text>
</comment>
<name>A0A956RMH0_UNCEI</name>
<protein>
    <submittedName>
        <fullName evidence="1">Uncharacterized protein</fullName>
    </submittedName>
</protein>
<sequence length="175" mass="19764">MRDIVCLIGASGVGKTTVARHLATRSPWAGQTFYFDHIGVPSAETMEREFGGGEAWQKWATFRWIADLAERRPAIQLLEGQTRPSYIAEAAARYHDVRIHPVLLDCRREVRHHRLAFERNQPELATARMQEWAAYLRGQADALGLPVIDTSDLPVEKVAASVESLFRWDDVPTTP</sequence>
<dbReference type="SUPFAM" id="SSF52540">
    <property type="entry name" value="P-loop containing nucleoside triphosphate hydrolases"/>
    <property type="match status" value="1"/>
</dbReference>
<dbReference type="EMBL" id="JAGQHR010000030">
    <property type="protein sequence ID" value="MCA9726431.1"/>
    <property type="molecule type" value="Genomic_DNA"/>
</dbReference>
<evidence type="ECO:0000313" key="2">
    <source>
        <dbReference type="Proteomes" id="UP000697710"/>
    </source>
</evidence>
<dbReference type="InterPro" id="IPR027417">
    <property type="entry name" value="P-loop_NTPase"/>
</dbReference>
<reference evidence="1" key="1">
    <citation type="submission" date="2020-04" db="EMBL/GenBank/DDBJ databases">
        <authorList>
            <person name="Zhang T."/>
        </authorList>
    </citation>
    <scope>NUCLEOTIDE SEQUENCE</scope>
    <source>
        <strain evidence="1">HKST-UBA01</strain>
    </source>
</reference>